<name>A0A645HWV5_9ZZZZ</name>
<dbReference type="AlphaFoldDB" id="A0A645HWV5"/>
<accession>A0A645HWV5</accession>
<gene>
    <name evidence="1" type="ORF">SDC9_190510</name>
</gene>
<protein>
    <submittedName>
        <fullName evidence="1">Uncharacterized protein</fullName>
    </submittedName>
</protein>
<proteinExistence type="predicted"/>
<reference evidence="1" key="1">
    <citation type="submission" date="2019-08" db="EMBL/GenBank/DDBJ databases">
        <authorList>
            <person name="Kucharzyk K."/>
            <person name="Murdoch R.W."/>
            <person name="Higgins S."/>
            <person name="Loffler F."/>
        </authorList>
    </citation>
    <scope>NUCLEOTIDE SEQUENCE</scope>
</reference>
<dbReference type="EMBL" id="VSSQ01101026">
    <property type="protein sequence ID" value="MPN42952.1"/>
    <property type="molecule type" value="Genomic_DNA"/>
</dbReference>
<sequence length="101" mass="11838">MFKSWHFRALAVAAFERNDPESVKKNLREAGCLEQRLIEEINAPENKPYGVCGAWPDYDFFLNWRLQLDKQLYEMRTDENKSPLSDNNPDMELFLPALLGM</sequence>
<organism evidence="1">
    <name type="scientific">bioreactor metagenome</name>
    <dbReference type="NCBI Taxonomy" id="1076179"/>
    <lineage>
        <taxon>unclassified sequences</taxon>
        <taxon>metagenomes</taxon>
        <taxon>ecological metagenomes</taxon>
    </lineage>
</organism>
<comment type="caution">
    <text evidence="1">The sequence shown here is derived from an EMBL/GenBank/DDBJ whole genome shotgun (WGS) entry which is preliminary data.</text>
</comment>
<evidence type="ECO:0000313" key="1">
    <source>
        <dbReference type="EMBL" id="MPN42952.1"/>
    </source>
</evidence>